<organism evidence="2 3">
    <name type="scientific">Dendrobium chrysotoxum</name>
    <name type="common">Orchid</name>
    <dbReference type="NCBI Taxonomy" id="161865"/>
    <lineage>
        <taxon>Eukaryota</taxon>
        <taxon>Viridiplantae</taxon>
        <taxon>Streptophyta</taxon>
        <taxon>Embryophyta</taxon>
        <taxon>Tracheophyta</taxon>
        <taxon>Spermatophyta</taxon>
        <taxon>Magnoliopsida</taxon>
        <taxon>Liliopsida</taxon>
        <taxon>Asparagales</taxon>
        <taxon>Orchidaceae</taxon>
        <taxon>Epidendroideae</taxon>
        <taxon>Malaxideae</taxon>
        <taxon>Dendrobiinae</taxon>
        <taxon>Dendrobium</taxon>
    </lineage>
</organism>
<feature type="compositionally biased region" description="Low complexity" evidence="1">
    <location>
        <begin position="56"/>
        <end position="65"/>
    </location>
</feature>
<sequence length="110" mass="12008">MACIGVFEVVSCDTASANAFSSCTSIEATMQELVSPTTRSILSSIFENWQTKATPSQAHSWHSSPSPSPRPTPLSPSLSWIIKCSSGKSERNYDRWCLLQALVIQDISIN</sequence>
<keyword evidence="3" id="KW-1185">Reference proteome</keyword>
<gene>
    <name evidence="2" type="ORF">IEQ34_001000</name>
</gene>
<dbReference type="EMBL" id="JAGFBR010000002">
    <property type="protein sequence ID" value="KAH0469442.1"/>
    <property type="molecule type" value="Genomic_DNA"/>
</dbReference>
<accession>A0AAV7HP14</accession>
<reference evidence="2 3" key="1">
    <citation type="journal article" date="2021" name="Hortic Res">
        <title>Chromosome-scale assembly of the Dendrobium chrysotoxum genome enhances the understanding of orchid evolution.</title>
        <authorList>
            <person name="Zhang Y."/>
            <person name="Zhang G.Q."/>
            <person name="Zhang D."/>
            <person name="Liu X.D."/>
            <person name="Xu X.Y."/>
            <person name="Sun W.H."/>
            <person name="Yu X."/>
            <person name="Zhu X."/>
            <person name="Wang Z.W."/>
            <person name="Zhao X."/>
            <person name="Zhong W.Y."/>
            <person name="Chen H."/>
            <person name="Yin W.L."/>
            <person name="Huang T."/>
            <person name="Niu S.C."/>
            <person name="Liu Z.J."/>
        </authorList>
    </citation>
    <scope>NUCLEOTIDE SEQUENCE [LARGE SCALE GENOMIC DNA]</scope>
    <source>
        <strain evidence="2">Lindl</strain>
    </source>
</reference>
<comment type="caution">
    <text evidence="2">The sequence shown here is derived from an EMBL/GenBank/DDBJ whole genome shotgun (WGS) entry which is preliminary data.</text>
</comment>
<dbReference type="AlphaFoldDB" id="A0AAV7HP14"/>
<feature type="region of interest" description="Disordered" evidence="1">
    <location>
        <begin position="56"/>
        <end position="76"/>
    </location>
</feature>
<evidence type="ECO:0000313" key="3">
    <source>
        <dbReference type="Proteomes" id="UP000775213"/>
    </source>
</evidence>
<name>A0AAV7HP14_DENCH</name>
<dbReference type="Proteomes" id="UP000775213">
    <property type="component" value="Unassembled WGS sequence"/>
</dbReference>
<protein>
    <submittedName>
        <fullName evidence="2">Uncharacterized protein</fullName>
    </submittedName>
</protein>
<evidence type="ECO:0000256" key="1">
    <source>
        <dbReference type="SAM" id="MobiDB-lite"/>
    </source>
</evidence>
<evidence type="ECO:0000313" key="2">
    <source>
        <dbReference type="EMBL" id="KAH0469442.1"/>
    </source>
</evidence>
<proteinExistence type="predicted"/>